<keyword evidence="3" id="KW-1185">Reference proteome</keyword>
<proteinExistence type="predicted"/>
<dbReference type="Proteomes" id="UP001287282">
    <property type="component" value="Unassembled WGS sequence"/>
</dbReference>
<accession>A0ABU3XCD7</accession>
<dbReference type="RefSeq" id="WP_317122728.1">
    <property type="nucleotide sequence ID" value="NZ_JAWJBA010000004.1"/>
</dbReference>
<evidence type="ECO:0000256" key="1">
    <source>
        <dbReference type="SAM" id="Phobius"/>
    </source>
</evidence>
<keyword evidence="1" id="KW-1133">Transmembrane helix</keyword>
<sequence length="60" mass="6511">MGAIITSGQELSSIQSMASIIDNSLLDYFPYPFYLSIAAFVLGLALLSWGVVEELVETPK</sequence>
<name>A0ABU3XCD7_9BACI</name>
<keyword evidence="1" id="KW-0812">Transmembrane</keyword>
<dbReference type="EMBL" id="JAWJBA010000004">
    <property type="protein sequence ID" value="MDV2685553.1"/>
    <property type="molecule type" value="Genomic_DNA"/>
</dbReference>
<reference evidence="2 3" key="1">
    <citation type="submission" date="2023-10" db="EMBL/GenBank/DDBJ databases">
        <title>Screening of Alkalihalobacillus lindianensis BZ-TG-R113 and Its Alleviation of Salt Stress on Rapeseed Growth.</title>
        <authorList>
            <person name="Zhao B."/>
            <person name="Guo T."/>
        </authorList>
    </citation>
    <scope>NUCLEOTIDE SEQUENCE [LARGE SCALE GENOMIC DNA]</scope>
    <source>
        <strain evidence="2 3">BZ-TG-R113</strain>
    </source>
</reference>
<evidence type="ECO:0000313" key="2">
    <source>
        <dbReference type="EMBL" id="MDV2685553.1"/>
    </source>
</evidence>
<organism evidence="2 3">
    <name type="scientific">Alkalihalophilus lindianensis</name>
    <dbReference type="NCBI Taxonomy" id="1630542"/>
    <lineage>
        <taxon>Bacteria</taxon>
        <taxon>Bacillati</taxon>
        <taxon>Bacillota</taxon>
        <taxon>Bacilli</taxon>
        <taxon>Bacillales</taxon>
        <taxon>Bacillaceae</taxon>
        <taxon>Alkalihalophilus</taxon>
    </lineage>
</organism>
<feature type="transmembrane region" description="Helical" evidence="1">
    <location>
        <begin position="33"/>
        <end position="52"/>
    </location>
</feature>
<protein>
    <submittedName>
        <fullName evidence="2">Uncharacterized protein</fullName>
    </submittedName>
</protein>
<evidence type="ECO:0000313" key="3">
    <source>
        <dbReference type="Proteomes" id="UP001287282"/>
    </source>
</evidence>
<keyword evidence="1" id="KW-0472">Membrane</keyword>
<gene>
    <name evidence="2" type="ORF">RYX56_14395</name>
</gene>
<comment type="caution">
    <text evidence="2">The sequence shown here is derived from an EMBL/GenBank/DDBJ whole genome shotgun (WGS) entry which is preliminary data.</text>
</comment>